<feature type="region of interest" description="Disordered" evidence="2">
    <location>
        <begin position="124"/>
        <end position="198"/>
    </location>
</feature>
<dbReference type="PANTHER" id="PTHR14490">
    <property type="entry name" value="ZINC FINGER, ZZ TYPE"/>
    <property type="match status" value="1"/>
</dbReference>
<dbReference type="Proteomes" id="UP000075714">
    <property type="component" value="Unassembled WGS sequence"/>
</dbReference>
<dbReference type="PANTHER" id="PTHR14490:SF5">
    <property type="entry name" value="PROTEIN KRI1 HOMOLOG"/>
    <property type="match status" value="1"/>
</dbReference>
<feature type="region of interest" description="Disordered" evidence="2">
    <location>
        <begin position="217"/>
        <end position="263"/>
    </location>
</feature>
<evidence type="ECO:0000259" key="3">
    <source>
        <dbReference type="Pfam" id="PF12936"/>
    </source>
</evidence>
<dbReference type="GO" id="GO:0005730">
    <property type="term" value="C:nucleolus"/>
    <property type="evidence" value="ECO:0007669"/>
    <property type="project" value="TreeGrafter"/>
</dbReference>
<feature type="region of interest" description="Disordered" evidence="2">
    <location>
        <begin position="1"/>
        <end position="26"/>
    </location>
</feature>
<feature type="compositionally biased region" description="Acidic residues" evidence="2">
    <location>
        <begin position="465"/>
        <end position="490"/>
    </location>
</feature>
<dbReference type="Pfam" id="PF12936">
    <property type="entry name" value="Kri1_C"/>
    <property type="match status" value="1"/>
</dbReference>
<name>A0A150GBB9_GONPE</name>
<proteinExistence type="inferred from homology"/>
<feature type="compositionally biased region" description="Acidic residues" evidence="2">
    <location>
        <begin position="83"/>
        <end position="100"/>
    </location>
</feature>
<feature type="region of interest" description="Disordered" evidence="2">
    <location>
        <begin position="352"/>
        <end position="394"/>
    </location>
</feature>
<dbReference type="EMBL" id="LSYV01000039">
    <property type="protein sequence ID" value="KXZ47073.1"/>
    <property type="molecule type" value="Genomic_DNA"/>
</dbReference>
<feature type="compositionally biased region" description="Basic residues" evidence="2">
    <location>
        <begin position="808"/>
        <end position="817"/>
    </location>
</feature>
<gene>
    <name evidence="4" type="ORF">GPECTOR_38g310</name>
</gene>
<dbReference type="OrthoDB" id="10252032at2759"/>
<feature type="compositionally biased region" description="Basic and acidic residues" evidence="2">
    <location>
        <begin position="367"/>
        <end position="394"/>
    </location>
</feature>
<keyword evidence="5" id="KW-1185">Reference proteome</keyword>
<organism evidence="4 5">
    <name type="scientific">Gonium pectorale</name>
    <name type="common">Green alga</name>
    <dbReference type="NCBI Taxonomy" id="33097"/>
    <lineage>
        <taxon>Eukaryota</taxon>
        <taxon>Viridiplantae</taxon>
        <taxon>Chlorophyta</taxon>
        <taxon>core chlorophytes</taxon>
        <taxon>Chlorophyceae</taxon>
        <taxon>CS clade</taxon>
        <taxon>Chlamydomonadales</taxon>
        <taxon>Volvocaceae</taxon>
        <taxon>Gonium</taxon>
    </lineage>
</organism>
<dbReference type="InterPro" id="IPR024626">
    <property type="entry name" value="Kri1-like_C"/>
</dbReference>
<accession>A0A150GBB9</accession>
<evidence type="ECO:0000256" key="2">
    <source>
        <dbReference type="SAM" id="MobiDB-lite"/>
    </source>
</evidence>
<reference evidence="5" key="1">
    <citation type="journal article" date="2016" name="Nat. Commun.">
        <title>The Gonium pectorale genome demonstrates co-option of cell cycle regulation during the evolution of multicellularity.</title>
        <authorList>
            <person name="Hanschen E.R."/>
            <person name="Marriage T.N."/>
            <person name="Ferris P.J."/>
            <person name="Hamaji T."/>
            <person name="Toyoda A."/>
            <person name="Fujiyama A."/>
            <person name="Neme R."/>
            <person name="Noguchi H."/>
            <person name="Minakuchi Y."/>
            <person name="Suzuki M."/>
            <person name="Kawai-Toyooka H."/>
            <person name="Smith D.R."/>
            <person name="Sparks H."/>
            <person name="Anderson J."/>
            <person name="Bakaric R."/>
            <person name="Luria V."/>
            <person name="Karger A."/>
            <person name="Kirschner M.W."/>
            <person name="Durand P.M."/>
            <person name="Michod R.E."/>
            <person name="Nozaki H."/>
            <person name="Olson B.J."/>
        </authorList>
    </citation>
    <scope>NUCLEOTIDE SEQUENCE [LARGE SCALE GENOMIC DNA]</scope>
    <source>
        <strain evidence="5">NIES-2863</strain>
    </source>
</reference>
<protein>
    <recommendedName>
        <fullName evidence="3">Kri1-like C-terminal domain-containing protein</fullName>
    </recommendedName>
</protein>
<evidence type="ECO:0000256" key="1">
    <source>
        <dbReference type="ARBA" id="ARBA00007473"/>
    </source>
</evidence>
<evidence type="ECO:0000313" key="4">
    <source>
        <dbReference type="EMBL" id="KXZ47073.1"/>
    </source>
</evidence>
<feature type="compositionally biased region" description="Basic and acidic residues" evidence="2">
    <location>
        <begin position="49"/>
        <end position="82"/>
    </location>
</feature>
<comment type="caution">
    <text evidence="4">The sequence shown here is derived from an EMBL/GenBank/DDBJ whole genome shotgun (WGS) entry which is preliminary data.</text>
</comment>
<feature type="compositionally biased region" description="Acidic residues" evidence="2">
    <location>
        <begin position="510"/>
        <end position="519"/>
    </location>
</feature>
<dbReference type="STRING" id="33097.A0A150GBB9"/>
<dbReference type="AlphaFoldDB" id="A0A150GBB9"/>
<feature type="region of interest" description="Disordered" evidence="2">
    <location>
        <begin position="633"/>
        <end position="830"/>
    </location>
</feature>
<evidence type="ECO:0000313" key="5">
    <source>
        <dbReference type="Proteomes" id="UP000075714"/>
    </source>
</evidence>
<feature type="compositionally biased region" description="Basic and acidic residues" evidence="2">
    <location>
        <begin position="708"/>
        <end position="739"/>
    </location>
</feature>
<feature type="domain" description="Kri1-like C-terminal" evidence="3">
    <location>
        <begin position="543"/>
        <end position="614"/>
    </location>
</feature>
<feature type="region of interest" description="Disordered" evidence="2">
    <location>
        <begin position="465"/>
        <end position="536"/>
    </location>
</feature>
<feature type="region of interest" description="Disordered" evidence="2">
    <location>
        <begin position="49"/>
        <end position="102"/>
    </location>
</feature>
<sequence>MPPPAKQKKQSLLDEEGDAGEGGGADLAIRVNKAYAARFEHNKRREELHRLQSKYPEEAEKLARKIAREAAKAAGEELPPRDENDDDSSSEEEDDGEIPIDTEAKIFETLLRIRRQDPAIYQKDVQFFEEGDEEDGEGDDGGQKKDSKKKPMFLKDLIAKQASSLVLEHGPEASNSDDDDESGGRKASAKARNPKVYDVEQEDLRKAFLQAAEVADGEGGEAELGGVLKVRSKQQPSDDGDEDGKEGADGGRKKSKKGVKKESETQFQKLIEAYFGTEGELNPDDKFLKEYIVSKGWVDRDDDYVPSYREVVGDEDEGGQQGTEGVDDDEDEAYLRQTDVFEATYNFRYEEPGADRIVTHPRNIEGTVRKPEEKRKRQRDAKKQRLEAAENEAREDVKRLKNLKKQEIESRLDKLRQVAGAAAPASTSLDDVLEGDFDPEEWDKKMAAAFDDAYYDVEEELEGLQEDLDLLAGDGEDDGDGDDGEDSSGDEEGRPVRFNTLKKKLKELDAVSEEPEEEGGEGKKGKKGKARPDAEALARQRAELQRLLEEYYKLDYEDNVGGIKTRFRYKEVPASTFGLDVADILRLDDKMLNQVVGIKRLAPYRTDLEKQRPNYKALEMIKGDLANFKKERRQYKKREWEKGQGWHGKAGQRNAAQGEPNGAAAQDGEQRQRKRKDHDRRERPAGGDADGEAGPGPGSDATAAEAAKGGDRPKKRKERPDSDAADGEKQPARKPGREQHKPKHERQPVDPQQARLASYAVPTLKKESGGWQEGSKAGGKKRKHGEEGGQGGQKGEAKASDGPQLTRAQKKNMKRSQKRAEKRVPTATAG</sequence>
<comment type="similarity">
    <text evidence="1">Belongs to the KRI1 family.</text>
</comment>
<feature type="compositionally biased region" description="Acidic residues" evidence="2">
    <location>
        <begin position="127"/>
        <end position="140"/>
    </location>
</feature>
<dbReference type="GO" id="GO:0000447">
    <property type="term" value="P:endonucleolytic cleavage in ITS1 to separate SSU-rRNA from 5.8S rRNA and LSU-rRNA from tricistronic rRNA transcript (SSU-rRNA, 5.8S rRNA, LSU-rRNA)"/>
    <property type="evidence" value="ECO:0007669"/>
    <property type="project" value="TreeGrafter"/>
</dbReference>
<dbReference type="Pfam" id="PF05178">
    <property type="entry name" value="Kri1"/>
    <property type="match status" value="1"/>
</dbReference>
<dbReference type="InterPro" id="IPR018034">
    <property type="entry name" value="Kri1"/>
</dbReference>
<dbReference type="GO" id="GO:0030686">
    <property type="term" value="C:90S preribosome"/>
    <property type="evidence" value="ECO:0007669"/>
    <property type="project" value="TreeGrafter"/>
</dbReference>
<feature type="region of interest" description="Disordered" evidence="2">
    <location>
        <begin position="310"/>
        <end position="332"/>
    </location>
</feature>